<feature type="compositionally biased region" description="Low complexity" evidence="1">
    <location>
        <begin position="86"/>
        <end position="97"/>
    </location>
</feature>
<evidence type="ECO:0000313" key="2">
    <source>
        <dbReference type="EMBL" id="CAA9325365.1"/>
    </source>
</evidence>
<feature type="compositionally biased region" description="Basic and acidic residues" evidence="1">
    <location>
        <begin position="149"/>
        <end position="162"/>
    </location>
</feature>
<feature type="region of interest" description="Disordered" evidence="1">
    <location>
        <begin position="1"/>
        <end position="247"/>
    </location>
</feature>
<feature type="compositionally biased region" description="Basic residues" evidence="1">
    <location>
        <begin position="60"/>
        <end position="83"/>
    </location>
</feature>
<feature type="compositionally biased region" description="Basic residues" evidence="1">
    <location>
        <begin position="21"/>
        <end position="31"/>
    </location>
</feature>
<protein>
    <submittedName>
        <fullName evidence="2">Uncharacterized protein</fullName>
    </submittedName>
</protein>
<dbReference type="EMBL" id="CADCTX010000517">
    <property type="protein sequence ID" value="CAA9325365.1"/>
    <property type="molecule type" value="Genomic_DNA"/>
</dbReference>
<feature type="compositionally biased region" description="Basic residues" evidence="1">
    <location>
        <begin position="103"/>
        <end position="118"/>
    </location>
</feature>
<organism evidence="2">
    <name type="scientific">uncultured Gemmatimonadaceae bacterium</name>
    <dbReference type="NCBI Taxonomy" id="246130"/>
    <lineage>
        <taxon>Bacteria</taxon>
        <taxon>Pseudomonadati</taxon>
        <taxon>Gemmatimonadota</taxon>
        <taxon>Gemmatimonadia</taxon>
        <taxon>Gemmatimonadales</taxon>
        <taxon>Gemmatimonadaceae</taxon>
        <taxon>environmental samples</taxon>
    </lineage>
</organism>
<feature type="non-terminal residue" evidence="2">
    <location>
        <position position="247"/>
    </location>
</feature>
<gene>
    <name evidence="2" type="ORF">AVDCRST_MAG40-1665</name>
</gene>
<feature type="non-terminal residue" evidence="2">
    <location>
        <position position="1"/>
    </location>
</feature>
<feature type="compositionally biased region" description="Low complexity" evidence="1">
    <location>
        <begin position="169"/>
        <end position="216"/>
    </location>
</feature>
<proteinExistence type="predicted"/>
<sequence>DRGRRGPLPPARPARRGAAARPHRRAHAARRARGELLVPPAPRRLRVDRPAGPRAAGGRHGLRGGLRLRRPGPHRPPRDRRGRQSGGPRARAAALRAPEPHVRPGHGRALRRARRRGRLPADDRARAQPRRGARALQGPHGAGRPRGALHAERPDPRARGRGEVGQSLAPQGVPRRGVPGAVRGALRAGGAPRPLPRAQARPPRLRARAPALGRRAPQARDHEALLRPLHPGAGHVGLRAARGPPPR</sequence>
<dbReference type="AlphaFoldDB" id="A0A6J4L8W6"/>
<evidence type="ECO:0000256" key="1">
    <source>
        <dbReference type="SAM" id="MobiDB-lite"/>
    </source>
</evidence>
<accession>A0A6J4L8W6</accession>
<reference evidence="2" key="1">
    <citation type="submission" date="2020-02" db="EMBL/GenBank/DDBJ databases">
        <authorList>
            <person name="Meier V. D."/>
        </authorList>
    </citation>
    <scope>NUCLEOTIDE SEQUENCE</scope>
    <source>
        <strain evidence="2">AVDCRST_MAG40</strain>
    </source>
</reference>
<name>A0A6J4L8W6_9BACT</name>